<dbReference type="EMBL" id="LIYD01000005">
    <property type="protein sequence ID" value="KOS07008.1"/>
    <property type="molecule type" value="Genomic_DNA"/>
</dbReference>
<reference evidence="1 2" key="1">
    <citation type="submission" date="2015-08" db="EMBL/GenBank/DDBJ databases">
        <title>Whole genome sequence of Flavobacterium akiainvivens IK-1T, from decaying Wikstroemia oahuensis, an endemic Hawaiian shrub.</title>
        <authorList>
            <person name="Wan X."/>
            <person name="Hou S."/>
            <person name="Saito J."/>
            <person name="Donachie S."/>
        </authorList>
    </citation>
    <scope>NUCLEOTIDE SEQUENCE [LARGE SCALE GENOMIC DNA]</scope>
    <source>
        <strain evidence="1 2">IK-1</strain>
    </source>
</reference>
<dbReference type="Proteomes" id="UP000037755">
    <property type="component" value="Unassembled WGS sequence"/>
</dbReference>
<name>A0A0M8MJU0_9FLAO</name>
<dbReference type="OrthoDB" id="1258601at2"/>
<evidence type="ECO:0000313" key="1">
    <source>
        <dbReference type="EMBL" id="KOS07008.1"/>
    </source>
</evidence>
<comment type="caution">
    <text evidence="1">The sequence shown here is derived from an EMBL/GenBank/DDBJ whole genome shotgun (WGS) entry which is preliminary data.</text>
</comment>
<dbReference type="AlphaFoldDB" id="A0A0M8MJU0"/>
<evidence type="ECO:0000313" key="2">
    <source>
        <dbReference type="Proteomes" id="UP000037755"/>
    </source>
</evidence>
<dbReference type="RefSeq" id="WP_054408639.1">
    <property type="nucleotide sequence ID" value="NZ_FOYA01000009.1"/>
</dbReference>
<dbReference type="STRING" id="1202724.AM493_13925"/>
<dbReference type="PATRIC" id="fig|1202724.3.peg.2887"/>
<accession>A0A0M8MJU0</accession>
<gene>
    <name evidence="1" type="ORF">AM493_13925</name>
</gene>
<sequence length="150" mass="16622">MNSEAQQILRAEFELLRQEIIARYESSGMEATGNWGKTVQVQQLPNGFSIVADGYIQGRPPGKQPPSEAILQWIKQKGIAARLGNEISLGSLAYLIARKIAKNGWKPRPGYEDIVRSVATPQRIQQIINKAGQPYIAGFTTEILQYLTPA</sequence>
<organism evidence="1 2">
    <name type="scientific">Flavobacterium akiainvivens</name>
    <dbReference type="NCBI Taxonomy" id="1202724"/>
    <lineage>
        <taxon>Bacteria</taxon>
        <taxon>Pseudomonadati</taxon>
        <taxon>Bacteroidota</taxon>
        <taxon>Flavobacteriia</taxon>
        <taxon>Flavobacteriales</taxon>
        <taxon>Flavobacteriaceae</taxon>
        <taxon>Flavobacterium</taxon>
    </lineage>
</organism>
<protein>
    <submittedName>
        <fullName evidence="1">Uncharacterized protein</fullName>
    </submittedName>
</protein>
<proteinExistence type="predicted"/>
<keyword evidence="2" id="KW-1185">Reference proteome</keyword>